<accession>A0ABP6TH88</accession>
<proteinExistence type="predicted"/>
<dbReference type="Proteomes" id="UP001501455">
    <property type="component" value="Unassembled WGS sequence"/>
</dbReference>
<evidence type="ECO:0000313" key="2">
    <source>
        <dbReference type="Proteomes" id="UP001501455"/>
    </source>
</evidence>
<comment type="caution">
    <text evidence="1">The sequence shown here is derived from an EMBL/GenBank/DDBJ whole genome shotgun (WGS) entry which is preliminary data.</text>
</comment>
<reference evidence="2" key="1">
    <citation type="journal article" date="2019" name="Int. J. Syst. Evol. Microbiol.">
        <title>The Global Catalogue of Microorganisms (GCM) 10K type strain sequencing project: providing services to taxonomists for standard genome sequencing and annotation.</title>
        <authorList>
            <consortium name="The Broad Institute Genomics Platform"/>
            <consortium name="The Broad Institute Genome Sequencing Center for Infectious Disease"/>
            <person name="Wu L."/>
            <person name="Ma J."/>
        </authorList>
    </citation>
    <scope>NUCLEOTIDE SEQUENCE [LARGE SCALE GENOMIC DNA]</scope>
    <source>
        <strain evidence="2">JCM 4816</strain>
    </source>
</reference>
<evidence type="ECO:0000313" key="1">
    <source>
        <dbReference type="EMBL" id="GAA3494545.1"/>
    </source>
</evidence>
<dbReference type="EMBL" id="BAAAXF010000018">
    <property type="protein sequence ID" value="GAA3494545.1"/>
    <property type="molecule type" value="Genomic_DNA"/>
</dbReference>
<organism evidence="1 2">
    <name type="scientific">Streptomyces prasinosporus</name>
    <dbReference type="NCBI Taxonomy" id="68256"/>
    <lineage>
        <taxon>Bacteria</taxon>
        <taxon>Bacillati</taxon>
        <taxon>Actinomycetota</taxon>
        <taxon>Actinomycetes</taxon>
        <taxon>Kitasatosporales</taxon>
        <taxon>Streptomycetaceae</taxon>
        <taxon>Streptomyces</taxon>
        <taxon>Streptomyces albogriseolus group</taxon>
    </lineage>
</organism>
<sequence>MTHTTGRVRRGAADLAEGLLTHDDAELDRTFTILTHEEGSGLVERREALRPVYEAIVARIGRPTLLGGTAHGPSVRWSNVERTLLLAGDHGEATLSAHPAKAFAQDEWSAFDSGRLPYTWQLDRHGPGEDHGWTFNGHAAANGWASCEERLAGILASWAEHMPIQAPGDWAGFKLWASRDWGRTLLVAYEPFEKDREFHAAVQDRDHEQTPERVAEMRARGWQYVDEHRWWRTTLPETDPTAAAALARLIVTDLRARGTVCPDEVTAWDVSAGDKGDLWVPGIGVDVHPRRGEHR</sequence>
<dbReference type="RefSeq" id="WP_345574351.1">
    <property type="nucleotide sequence ID" value="NZ_BAAAXF010000018.1"/>
</dbReference>
<protein>
    <submittedName>
        <fullName evidence="1">Uncharacterized protein</fullName>
    </submittedName>
</protein>
<gene>
    <name evidence="1" type="ORF">GCM10019016_016450</name>
</gene>
<name>A0ABP6TH88_9ACTN</name>
<keyword evidence="2" id="KW-1185">Reference proteome</keyword>